<evidence type="ECO:0000256" key="1">
    <source>
        <dbReference type="SAM" id="MobiDB-lite"/>
    </source>
</evidence>
<feature type="chain" id="PRO_5042887671" description="Secreted protein" evidence="2">
    <location>
        <begin position="32"/>
        <end position="91"/>
    </location>
</feature>
<sequence length="91" mass="10135">MLLLFIASTVNTLLLISINLMLCCSKSSVRAREHARPRPLPPPPPHIELAGSGTKEDHTLRDVASLTRDDDSSKKTRKKTAEYGSRRQILL</sequence>
<dbReference type="EMBL" id="WIXE01007634">
    <property type="protein sequence ID" value="KAK5980248.1"/>
    <property type="molecule type" value="Genomic_DNA"/>
</dbReference>
<organism evidence="3 4">
    <name type="scientific">Trichostrongylus colubriformis</name>
    <name type="common">Black scour worm</name>
    <dbReference type="NCBI Taxonomy" id="6319"/>
    <lineage>
        <taxon>Eukaryota</taxon>
        <taxon>Metazoa</taxon>
        <taxon>Ecdysozoa</taxon>
        <taxon>Nematoda</taxon>
        <taxon>Chromadorea</taxon>
        <taxon>Rhabditida</taxon>
        <taxon>Rhabditina</taxon>
        <taxon>Rhabditomorpha</taxon>
        <taxon>Strongyloidea</taxon>
        <taxon>Trichostrongylidae</taxon>
        <taxon>Trichostrongylus</taxon>
    </lineage>
</organism>
<dbReference type="Proteomes" id="UP001331761">
    <property type="component" value="Unassembled WGS sequence"/>
</dbReference>
<evidence type="ECO:0000313" key="3">
    <source>
        <dbReference type="EMBL" id="KAK5980248.1"/>
    </source>
</evidence>
<feature type="region of interest" description="Disordered" evidence="1">
    <location>
        <begin position="31"/>
        <end position="91"/>
    </location>
</feature>
<name>A0AAN8G3X2_TRICO</name>
<dbReference type="AlphaFoldDB" id="A0AAN8G3X2"/>
<evidence type="ECO:0000256" key="2">
    <source>
        <dbReference type="SAM" id="SignalP"/>
    </source>
</evidence>
<reference evidence="3 4" key="1">
    <citation type="submission" date="2019-10" db="EMBL/GenBank/DDBJ databases">
        <title>Assembly and Annotation for the nematode Trichostrongylus colubriformis.</title>
        <authorList>
            <person name="Martin J."/>
        </authorList>
    </citation>
    <scope>NUCLEOTIDE SEQUENCE [LARGE SCALE GENOMIC DNA]</scope>
    <source>
        <strain evidence="3">G859</strain>
        <tissue evidence="3">Whole worm</tissue>
    </source>
</reference>
<feature type="signal peptide" evidence="2">
    <location>
        <begin position="1"/>
        <end position="31"/>
    </location>
</feature>
<proteinExistence type="predicted"/>
<feature type="compositionally biased region" description="Basic and acidic residues" evidence="1">
    <location>
        <begin position="54"/>
        <end position="85"/>
    </location>
</feature>
<evidence type="ECO:0008006" key="5">
    <source>
        <dbReference type="Google" id="ProtNLM"/>
    </source>
</evidence>
<protein>
    <recommendedName>
        <fullName evidence="5">Secreted protein</fullName>
    </recommendedName>
</protein>
<gene>
    <name evidence="3" type="ORF">GCK32_000940</name>
</gene>
<keyword evidence="2" id="KW-0732">Signal</keyword>
<evidence type="ECO:0000313" key="4">
    <source>
        <dbReference type="Proteomes" id="UP001331761"/>
    </source>
</evidence>
<accession>A0AAN8G3X2</accession>
<keyword evidence="4" id="KW-1185">Reference proteome</keyword>
<comment type="caution">
    <text evidence="3">The sequence shown here is derived from an EMBL/GenBank/DDBJ whole genome shotgun (WGS) entry which is preliminary data.</text>
</comment>